<gene>
    <name evidence="7" type="ORF">EV421DRAFT_1719645</name>
</gene>
<evidence type="ECO:0000256" key="2">
    <source>
        <dbReference type="ARBA" id="ARBA00005543"/>
    </source>
</evidence>
<dbReference type="PANTHER" id="PTHR36091">
    <property type="entry name" value="ALTERED INHERITANCE OF MITOCHONDRIA PROTEIN 9, MITOCHONDRIAL"/>
    <property type="match status" value="1"/>
</dbReference>
<comment type="subcellular location">
    <subcellularLocation>
        <location evidence="1">Mitochondrion</location>
    </subcellularLocation>
</comment>
<dbReference type="SUPFAM" id="SSF56112">
    <property type="entry name" value="Protein kinase-like (PK-like)"/>
    <property type="match status" value="1"/>
</dbReference>
<evidence type="ECO:0000256" key="5">
    <source>
        <dbReference type="ARBA" id="ARBA00023128"/>
    </source>
</evidence>
<keyword evidence="4" id="KW-0809">Transit peptide</keyword>
<dbReference type="GO" id="GO:0005739">
    <property type="term" value="C:mitochondrion"/>
    <property type="evidence" value="ECO:0007669"/>
    <property type="project" value="UniProtKB-SubCell"/>
</dbReference>
<comment type="caution">
    <text evidence="7">The sequence shown here is derived from an EMBL/GenBank/DDBJ whole genome shotgun (WGS) entry which is preliminary data.</text>
</comment>
<organism evidence="7 8">
    <name type="scientific">Armillaria borealis</name>
    <dbReference type="NCBI Taxonomy" id="47425"/>
    <lineage>
        <taxon>Eukaryota</taxon>
        <taxon>Fungi</taxon>
        <taxon>Dikarya</taxon>
        <taxon>Basidiomycota</taxon>
        <taxon>Agaricomycotina</taxon>
        <taxon>Agaricomycetes</taxon>
        <taxon>Agaricomycetidae</taxon>
        <taxon>Agaricales</taxon>
        <taxon>Marasmiineae</taxon>
        <taxon>Physalacriaceae</taxon>
        <taxon>Armillaria</taxon>
    </lineage>
</organism>
<protein>
    <recommendedName>
        <fullName evidence="3">Altered inheritance of mitochondria protein 9, mitochondrial</fullName>
    </recommendedName>
    <alternativeName>
        <fullName evidence="6">Found in mitochondrial proteome protein 29</fullName>
    </alternativeName>
</protein>
<dbReference type="Proteomes" id="UP001175226">
    <property type="component" value="Unassembled WGS sequence"/>
</dbReference>
<dbReference type="AlphaFoldDB" id="A0AA39MEV5"/>
<keyword evidence="5" id="KW-0496">Mitochondrion</keyword>
<dbReference type="InterPro" id="IPR011009">
    <property type="entry name" value="Kinase-like_dom_sf"/>
</dbReference>
<evidence type="ECO:0000313" key="8">
    <source>
        <dbReference type="Proteomes" id="UP001175226"/>
    </source>
</evidence>
<dbReference type="PANTHER" id="PTHR36091:SF1">
    <property type="entry name" value="ALTERED INHERITANCE OF MITOCHONDRIA PROTEIN 9, MITOCHONDRIAL"/>
    <property type="match status" value="1"/>
</dbReference>
<evidence type="ECO:0000256" key="4">
    <source>
        <dbReference type="ARBA" id="ARBA00022946"/>
    </source>
</evidence>
<dbReference type="EMBL" id="JAUEPT010000097">
    <property type="protein sequence ID" value="KAK0432286.1"/>
    <property type="molecule type" value="Genomic_DNA"/>
</dbReference>
<keyword evidence="8" id="KW-1185">Reference proteome</keyword>
<dbReference type="InterPro" id="IPR051035">
    <property type="entry name" value="Mito_inheritance_9"/>
</dbReference>
<sequence>RYTPFDVDALQDIACKSVDAGNCIAFTKIAEGSCNKIFLPQFDNASHAIVRIPSSIIGNTYLSTCSEVATMQFVHEELESHYAPKVPAWNSSSLNPAVSHFIGSFSKPETCTSRRMSASSYRIDHYI</sequence>
<evidence type="ECO:0000256" key="1">
    <source>
        <dbReference type="ARBA" id="ARBA00004173"/>
    </source>
</evidence>
<proteinExistence type="inferred from homology"/>
<evidence type="ECO:0000256" key="3">
    <source>
        <dbReference type="ARBA" id="ARBA00016197"/>
    </source>
</evidence>
<evidence type="ECO:0000313" key="7">
    <source>
        <dbReference type="EMBL" id="KAK0432286.1"/>
    </source>
</evidence>
<name>A0AA39MEV5_9AGAR</name>
<feature type="non-terminal residue" evidence="7">
    <location>
        <position position="1"/>
    </location>
</feature>
<evidence type="ECO:0000256" key="6">
    <source>
        <dbReference type="ARBA" id="ARBA00031849"/>
    </source>
</evidence>
<comment type="similarity">
    <text evidence="2">Belongs to the AIM9 family.</text>
</comment>
<accession>A0AA39MEV5</accession>
<reference evidence="7" key="1">
    <citation type="submission" date="2023-06" db="EMBL/GenBank/DDBJ databases">
        <authorList>
            <consortium name="Lawrence Berkeley National Laboratory"/>
            <person name="Ahrendt S."/>
            <person name="Sahu N."/>
            <person name="Indic B."/>
            <person name="Wong-Bajracharya J."/>
            <person name="Merenyi Z."/>
            <person name="Ke H.-M."/>
            <person name="Monk M."/>
            <person name="Kocsube S."/>
            <person name="Drula E."/>
            <person name="Lipzen A."/>
            <person name="Balint B."/>
            <person name="Henrissat B."/>
            <person name="Andreopoulos B."/>
            <person name="Martin F.M."/>
            <person name="Harder C.B."/>
            <person name="Rigling D."/>
            <person name="Ford K.L."/>
            <person name="Foster G.D."/>
            <person name="Pangilinan J."/>
            <person name="Papanicolaou A."/>
            <person name="Barry K."/>
            <person name="LaButti K."/>
            <person name="Viragh M."/>
            <person name="Koriabine M."/>
            <person name="Yan M."/>
            <person name="Riley R."/>
            <person name="Champramary S."/>
            <person name="Plett K.L."/>
            <person name="Tsai I.J."/>
            <person name="Slot J."/>
            <person name="Sipos G."/>
            <person name="Plett J."/>
            <person name="Nagy L.G."/>
            <person name="Grigoriev I.V."/>
        </authorList>
    </citation>
    <scope>NUCLEOTIDE SEQUENCE</scope>
    <source>
        <strain evidence="7">FPL87.14</strain>
    </source>
</reference>